<sequence length="114" mass="13321">MNLIDLRAGTVNLWSPPLKLMDCQFVVTDFRSSLSNMMDLRVLNLMDLRAGSAALQSLLHFLIFCPDHQIISVVLYFQHPRVKKTPYSCIHGIFRYQRHSYSPHHFEESLEKPF</sequence>
<dbReference type="WBParaSite" id="HPLM_0000646701-mRNA-1">
    <property type="protein sequence ID" value="HPLM_0000646701-mRNA-1"/>
    <property type="gene ID" value="HPLM_0000646701"/>
</dbReference>
<keyword evidence="2" id="KW-1185">Reference proteome</keyword>
<gene>
    <name evidence="1" type="ORF">HPLM_LOCUS6459</name>
</gene>
<proteinExistence type="predicted"/>
<dbReference type="EMBL" id="UZAF01016498">
    <property type="protein sequence ID" value="VDO29050.1"/>
    <property type="molecule type" value="Genomic_DNA"/>
</dbReference>
<protein>
    <submittedName>
        <fullName evidence="1 3">Uncharacterized protein</fullName>
    </submittedName>
</protein>
<organism evidence="3">
    <name type="scientific">Haemonchus placei</name>
    <name type="common">Barber's pole worm</name>
    <dbReference type="NCBI Taxonomy" id="6290"/>
    <lineage>
        <taxon>Eukaryota</taxon>
        <taxon>Metazoa</taxon>
        <taxon>Ecdysozoa</taxon>
        <taxon>Nematoda</taxon>
        <taxon>Chromadorea</taxon>
        <taxon>Rhabditida</taxon>
        <taxon>Rhabditina</taxon>
        <taxon>Rhabditomorpha</taxon>
        <taxon>Strongyloidea</taxon>
        <taxon>Trichostrongylidae</taxon>
        <taxon>Haemonchus</taxon>
    </lineage>
</organism>
<reference evidence="3" key="1">
    <citation type="submission" date="2017-02" db="UniProtKB">
        <authorList>
            <consortium name="WormBaseParasite"/>
        </authorList>
    </citation>
    <scope>IDENTIFICATION</scope>
</reference>
<dbReference type="AlphaFoldDB" id="A0A0N4W8E0"/>
<reference evidence="1 2" key="2">
    <citation type="submission" date="2018-11" db="EMBL/GenBank/DDBJ databases">
        <authorList>
            <consortium name="Pathogen Informatics"/>
        </authorList>
    </citation>
    <scope>NUCLEOTIDE SEQUENCE [LARGE SCALE GENOMIC DNA]</scope>
    <source>
        <strain evidence="1 2">MHpl1</strain>
    </source>
</reference>
<name>A0A0N4W8E0_HAEPC</name>
<accession>A0A0N4W8E0</accession>
<evidence type="ECO:0000313" key="3">
    <source>
        <dbReference type="WBParaSite" id="HPLM_0000646701-mRNA-1"/>
    </source>
</evidence>
<dbReference type="Proteomes" id="UP000268014">
    <property type="component" value="Unassembled WGS sequence"/>
</dbReference>
<evidence type="ECO:0000313" key="2">
    <source>
        <dbReference type="Proteomes" id="UP000268014"/>
    </source>
</evidence>
<evidence type="ECO:0000313" key="1">
    <source>
        <dbReference type="EMBL" id="VDO29050.1"/>
    </source>
</evidence>